<reference evidence="1 2" key="1">
    <citation type="submission" date="2018-03" db="EMBL/GenBank/DDBJ databases">
        <title>Genomic Encyclopedia of Archaeal and Bacterial Type Strains, Phase II (KMG-II): from individual species to whole genera.</title>
        <authorList>
            <person name="Goeker M."/>
        </authorList>
    </citation>
    <scope>NUCLEOTIDE SEQUENCE [LARGE SCALE GENOMIC DNA]</scope>
    <source>
        <strain evidence="1 2">DSM 44720</strain>
    </source>
</reference>
<name>A0A2T0SX31_9PSEU</name>
<accession>A0A2T0SX31</accession>
<dbReference type="AlphaFoldDB" id="A0A2T0SX31"/>
<dbReference type="Proteomes" id="UP000239494">
    <property type="component" value="Unassembled WGS sequence"/>
</dbReference>
<evidence type="ECO:0000313" key="1">
    <source>
        <dbReference type="EMBL" id="PRY37950.1"/>
    </source>
</evidence>
<dbReference type="InterPro" id="IPR023393">
    <property type="entry name" value="START-like_dom_sf"/>
</dbReference>
<comment type="caution">
    <text evidence="1">The sequence shown here is derived from an EMBL/GenBank/DDBJ whole genome shotgun (WGS) entry which is preliminary data.</text>
</comment>
<dbReference type="SUPFAM" id="SSF55961">
    <property type="entry name" value="Bet v1-like"/>
    <property type="match status" value="1"/>
</dbReference>
<protein>
    <recommendedName>
        <fullName evidence="3">Polyketide cyclase/dehydrase/lipid transport protein</fullName>
    </recommendedName>
</protein>
<evidence type="ECO:0000313" key="2">
    <source>
        <dbReference type="Proteomes" id="UP000239494"/>
    </source>
</evidence>
<evidence type="ECO:0008006" key="3">
    <source>
        <dbReference type="Google" id="ProtNLM"/>
    </source>
</evidence>
<sequence length="109" mass="12362">MHERLIPSYVADTRIDGVHRYLTMADGWVVHEVIVGIDDETKRLAYAVVEGSRPELAHHHASFQVFADGPDRSRVVWTTDLLPDEHAPQVRLRVERGSEVMARALARIP</sequence>
<gene>
    <name evidence="1" type="ORF">CLV43_109170</name>
</gene>
<organism evidence="1 2">
    <name type="scientific">Umezawaea tangerina</name>
    <dbReference type="NCBI Taxonomy" id="84725"/>
    <lineage>
        <taxon>Bacteria</taxon>
        <taxon>Bacillati</taxon>
        <taxon>Actinomycetota</taxon>
        <taxon>Actinomycetes</taxon>
        <taxon>Pseudonocardiales</taxon>
        <taxon>Pseudonocardiaceae</taxon>
        <taxon>Umezawaea</taxon>
    </lineage>
</organism>
<keyword evidence="2" id="KW-1185">Reference proteome</keyword>
<dbReference type="Gene3D" id="3.30.530.20">
    <property type="match status" value="1"/>
</dbReference>
<proteinExistence type="predicted"/>
<dbReference type="EMBL" id="PVTF01000009">
    <property type="protein sequence ID" value="PRY37950.1"/>
    <property type="molecule type" value="Genomic_DNA"/>
</dbReference>
<dbReference type="CDD" id="cd07821">
    <property type="entry name" value="PYR_PYL_RCAR_like"/>
    <property type="match status" value="1"/>
</dbReference>